<protein>
    <recommendedName>
        <fullName evidence="1">Methyltransferase domain-containing protein</fullName>
    </recommendedName>
</protein>
<proteinExistence type="predicted"/>
<evidence type="ECO:0000259" key="1">
    <source>
        <dbReference type="Pfam" id="PF13649"/>
    </source>
</evidence>
<dbReference type="InterPro" id="IPR029063">
    <property type="entry name" value="SAM-dependent_MTases_sf"/>
</dbReference>
<feature type="domain" description="Methyltransferase" evidence="1">
    <location>
        <begin position="65"/>
        <end position="157"/>
    </location>
</feature>
<dbReference type="Gene3D" id="2.20.25.110">
    <property type="entry name" value="S-adenosyl-L-methionine-dependent methyltransferases"/>
    <property type="match status" value="1"/>
</dbReference>
<dbReference type="Proteomes" id="UP000295598">
    <property type="component" value="Unassembled WGS sequence"/>
</dbReference>
<dbReference type="InterPro" id="IPR041698">
    <property type="entry name" value="Methyltransf_25"/>
</dbReference>
<name>A0A4R4JYS0_9GAMM</name>
<comment type="caution">
    <text evidence="2">The sequence shown here is derived from an EMBL/GenBank/DDBJ whole genome shotgun (WGS) entry which is preliminary data.</text>
</comment>
<gene>
    <name evidence="2" type="ORF">C5467_08015</name>
</gene>
<dbReference type="CDD" id="cd02440">
    <property type="entry name" value="AdoMet_MTases"/>
    <property type="match status" value="1"/>
</dbReference>
<evidence type="ECO:0000313" key="3">
    <source>
        <dbReference type="Proteomes" id="UP000295598"/>
    </source>
</evidence>
<reference evidence="2 3" key="1">
    <citation type="journal article" date="2019" name="Int. J. Syst. Evol. Microbiol.">
        <title>Photorhabdus khanii subsp. guanajuatensis subsp. nov., isolated from Heterorhabditis atacamensis, and Photorhabdus luminescens subsp. mexicana subsp. nov., isolated from Heterorhabditis mexicana entomopathogenic nematodes.</title>
        <authorList>
            <person name="Machado R.A.R."/>
            <person name="Bruno P."/>
            <person name="Arce C.C.M."/>
            <person name="Liechti N."/>
            <person name="Kohler A."/>
            <person name="Bernal J."/>
            <person name="Bruggmann R."/>
            <person name="Turlings T.C.J."/>
        </authorList>
    </citation>
    <scope>NUCLEOTIDE SEQUENCE [LARGE SCALE GENOMIC DNA]</scope>
    <source>
        <strain evidence="2 3">MEX20-17</strain>
    </source>
</reference>
<evidence type="ECO:0000313" key="2">
    <source>
        <dbReference type="EMBL" id="TDB59988.1"/>
    </source>
</evidence>
<dbReference type="AlphaFoldDB" id="A0A4R4JYS0"/>
<organism evidence="2 3">
    <name type="scientific">Photorhabdus khanii subsp. guanajuatensis</name>
    <dbReference type="NCBI Taxonomy" id="2100166"/>
    <lineage>
        <taxon>Bacteria</taxon>
        <taxon>Pseudomonadati</taxon>
        <taxon>Pseudomonadota</taxon>
        <taxon>Gammaproteobacteria</taxon>
        <taxon>Enterobacterales</taxon>
        <taxon>Morganellaceae</taxon>
        <taxon>Photorhabdus</taxon>
    </lineage>
</organism>
<dbReference type="RefSeq" id="WP_132353861.1">
    <property type="nucleotide sequence ID" value="NZ_CAWOJO010000009.1"/>
</dbReference>
<sequence length="267" mass="30125">MNKAQVNELPWWHENAGFFGDIYKEADDSYKTFFEGSKELTSRTEKEAQGVIKLCSLSASGSLIDCPSGYGRHSVAIAKKGINVTGVDINNRFLSLSRAHAKENNVNINFLHGDMRKLPTIGPVDAIINMFYSFGFFSNEENIEVVKEFHKVLRPGGKFLMHTMVTIPAFGDGRIPLEERRTLRSGSTLVSRRRLNPVTQREEGIWSLLDKDGKERALTPYDVRIYAPEEFSNICYSVGFSEVAFYGDWDGSQYEEKSPYLIAVATK</sequence>
<accession>A0A4R4JYS0</accession>
<dbReference type="EMBL" id="PUJY01000009">
    <property type="protein sequence ID" value="TDB59988.1"/>
    <property type="molecule type" value="Genomic_DNA"/>
</dbReference>
<dbReference type="Pfam" id="PF13649">
    <property type="entry name" value="Methyltransf_25"/>
    <property type="match status" value="1"/>
</dbReference>
<dbReference type="Gene3D" id="3.40.50.150">
    <property type="entry name" value="Vaccinia Virus protein VP39"/>
    <property type="match status" value="1"/>
</dbReference>
<dbReference type="SUPFAM" id="SSF53335">
    <property type="entry name" value="S-adenosyl-L-methionine-dependent methyltransferases"/>
    <property type="match status" value="1"/>
</dbReference>